<dbReference type="EMBL" id="JAPXFL010000007">
    <property type="protein sequence ID" value="KAK9504294.1"/>
    <property type="molecule type" value="Genomic_DNA"/>
</dbReference>
<feature type="signal peptide" evidence="1">
    <location>
        <begin position="1"/>
        <end position="21"/>
    </location>
</feature>
<gene>
    <name evidence="3" type="ORF">O3M35_010660</name>
</gene>
<evidence type="ECO:0000256" key="1">
    <source>
        <dbReference type="SAM" id="SignalP"/>
    </source>
</evidence>
<protein>
    <recommendedName>
        <fullName evidence="2">Cuticle protein CPCFC domain-containing protein</fullName>
    </recommendedName>
</protein>
<dbReference type="GO" id="GO:0042302">
    <property type="term" value="F:structural constituent of cuticle"/>
    <property type="evidence" value="ECO:0007669"/>
    <property type="project" value="InterPro"/>
</dbReference>
<feature type="domain" description="Cuticle protein CPCFC" evidence="2">
    <location>
        <begin position="24"/>
        <end position="40"/>
    </location>
</feature>
<dbReference type="Pfam" id="PF17223">
    <property type="entry name" value="CPCFC"/>
    <property type="match status" value="1"/>
</dbReference>
<keyword evidence="1" id="KW-0732">Signal</keyword>
<accession>A0AAW1D6U6</accession>
<evidence type="ECO:0000313" key="4">
    <source>
        <dbReference type="Proteomes" id="UP001461498"/>
    </source>
</evidence>
<proteinExistence type="predicted"/>
<comment type="caution">
    <text evidence="3">The sequence shown here is derived from an EMBL/GenBank/DDBJ whole genome shotgun (WGS) entry which is preliminary data.</text>
</comment>
<reference evidence="3 4" key="1">
    <citation type="submission" date="2022-12" db="EMBL/GenBank/DDBJ databases">
        <title>Chromosome-level genome assembly of true bugs.</title>
        <authorList>
            <person name="Ma L."/>
            <person name="Li H."/>
        </authorList>
    </citation>
    <scope>NUCLEOTIDE SEQUENCE [LARGE SCALE GENOMIC DNA]</scope>
    <source>
        <strain evidence="3">Lab_2022b</strain>
    </source>
</reference>
<keyword evidence="4" id="KW-1185">Reference proteome</keyword>
<evidence type="ECO:0000259" key="2">
    <source>
        <dbReference type="Pfam" id="PF17223"/>
    </source>
</evidence>
<feature type="chain" id="PRO_5043799763" description="Cuticle protein CPCFC domain-containing protein" evidence="1">
    <location>
        <begin position="22"/>
        <end position="95"/>
    </location>
</feature>
<evidence type="ECO:0000313" key="3">
    <source>
        <dbReference type="EMBL" id="KAK9504294.1"/>
    </source>
</evidence>
<dbReference type="Proteomes" id="UP001461498">
    <property type="component" value="Unassembled WGS sequence"/>
</dbReference>
<dbReference type="InterPro" id="IPR033778">
    <property type="entry name" value="CPCFC"/>
</dbReference>
<organism evidence="3 4">
    <name type="scientific">Rhynocoris fuscipes</name>
    <dbReference type="NCBI Taxonomy" id="488301"/>
    <lineage>
        <taxon>Eukaryota</taxon>
        <taxon>Metazoa</taxon>
        <taxon>Ecdysozoa</taxon>
        <taxon>Arthropoda</taxon>
        <taxon>Hexapoda</taxon>
        <taxon>Insecta</taxon>
        <taxon>Pterygota</taxon>
        <taxon>Neoptera</taxon>
        <taxon>Paraneoptera</taxon>
        <taxon>Hemiptera</taxon>
        <taxon>Heteroptera</taxon>
        <taxon>Panheteroptera</taxon>
        <taxon>Cimicomorpha</taxon>
        <taxon>Reduviidae</taxon>
        <taxon>Harpactorinae</taxon>
        <taxon>Harpactorini</taxon>
        <taxon>Rhynocoris</taxon>
    </lineage>
</organism>
<dbReference type="AlphaFoldDB" id="A0AAW1D6U6"/>
<sequence>MIFATIISMTSCWMAVSSLSAEQYPAGVDPRLCPNYPQCDNAILAAFNKYPLPPLRGQSRGKSDVLPEFDHFFFTQPGYPVGLTRDQCPNYPFCH</sequence>
<name>A0AAW1D6U6_9HEMI</name>